<gene>
    <name evidence="3" type="ORF">GQ588_13580</name>
</gene>
<feature type="region of interest" description="Disordered" evidence="1">
    <location>
        <begin position="23"/>
        <end position="107"/>
    </location>
</feature>
<evidence type="ECO:0000256" key="2">
    <source>
        <dbReference type="SAM" id="SignalP"/>
    </source>
</evidence>
<organism evidence="3 4">
    <name type="scientific">Dehalobacter restrictus</name>
    <dbReference type="NCBI Taxonomy" id="55583"/>
    <lineage>
        <taxon>Bacteria</taxon>
        <taxon>Bacillati</taxon>
        <taxon>Bacillota</taxon>
        <taxon>Clostridia</taxon>
        <taxon>Eubacteriales</taxon>
        <taxon>Desulfitobacteriaceae</taxon>
        <taxon>Dehalobacter</taxon>
    </lineage>
</organism>
<protein>
    <recommendedName>
        <fullName evidence="5">Lipoprotein</fullName>
    </recommendedName>
</protein>
<dbReference type="EMBL" id="CP046996">
    <property type="protein sequence ID" value="QHA01596.1"/>
    <property type="molecule type" value="Genomic_DNA"/>
</dbReference>
<name>A0A857DNI4_9FIRM</name>
<evidence type="ECO:0000313" key="4">
    <source>
        <dbReference type="Proteomes" id="UP000430508"/>
    </source>
</evidence>
<dbReference type="RefSeq" id="WP_019224658.1">
    <property type="nucleotide sequence ID" value="NZ_CP046996.1"/>
</dbReference>
<feature type="compositionally biased region" description="Gly residues" evidence="1">
    <location>
        <begin position="64"/>
        <end position="75"/>
    </location>
</feature>
<proteinExistence type="predicted"/>
<feature type="signal peptide" evidence="2">
    <location>
        <begin position="1"/>
        <end position="20"/>
    </location>
</feature>
<accession>A0A857DNI4</accession>
<keyword evidence="2" id="KW-0732">Signal</keyword>
<feature type="compositionally biased region" description="Polar residues" evidence="1">
    <location>
        <begin position="23"/>
        <end position="55"/>
    </location>
</feature>
<reference evidence="3 4" key="1">
    <citation type="submission" date="2019-12" db="EMBL/GenBank/DDBJ databases">
        <title>Sequence classification of anaerobic respiratory reductive dehalogenases: First we see many, then we see few.</title>
        <authorList>
            <person name="Molenda O."/>
            <person name="Puentes Jacome L.A."/>
            <person name="Cao X."/>
            <person name="Nesbo C.L."/>
            <person name="Tang S."/>
            <person name="Morson N."/>
            <person name="Patron J."/>
            <person name="Lomheim L."/>
            <person name="Wishart D.S."/>
            <person name="Edwards E.A."/>
        </authorList>
    </citation>
    <scope>NUCLEOTIDE SEQUENCE [LARGE SCALE GENOMIC DNA]</scope>
    <source>
        <strain evidence="3 4">12DCA</strain>
    </source>
</reference>
<sequence length="138" mass="14761">MKGRVFLTAFLILSFFVTLSGCSGQTDQSKNSEVPRNGVQTEDQQSANKGDQVQSDGVEIDGAETGGAGIDGAGTDGTETDKKENKESDNQEISVVAKSGTRSADEEKEAVLDEISRELDEIINTVNAMDDIEENDLK</sequence>
<evidence type="ECO:0000313" key="3">
    <source>
        <dbReference type="EMBL" id="QHA01596.1"/>
    </source>
</evidence>
<dbReference type="AlphaFoldDB" id="A0A857DNI4"/>
<dbReference type="Proteomes" id="UP000430508">
    <property type="component" value="Chromosome"/>
</dbReference>
<evidence type="ECO:0000256" key="1">
    <source>
        <dbReference type="SAM" id="MobiDB-lite"/>
    </source>
</evidence>
<dbReference type="PROSITE" id="PS51257">
    <property type="entry name" value="PROKAR_LIPOPROTEIN"/>
    <property type="match status" value="1"/>
</dbReference>
<evidence type="ECO:0008006" key="5">
    <source>
        <dbReference type="Google" id="ProtNLM"/>
    </source>
</evidence>
<feature type="chain" id="PRO_5038691670" description="Lipoprotein" evidence="2">
    <location>
        <begin position="21"/>
        <end position="138"/>
    </location>
</feature>
<feature type="compositionally biased region" description="Basic and acidic residues" evidence="1">
    <location>
        <begin position="79"/>
        <end position="89"/>
    </location>
</feature>